<reference evidence="1" key="1">
    <citation type="submission" date="2023-11" db="EMBL/GenBank/DDBJ databases">
        <authorList>
            <person name="Poullet M."/>
        </authorList>
    </citation>
    <scope>NUCLEOTIDE SEQUENCE</scope>
    <source>
        <strain evidence="1">E1834</strain>
    </source>
</reference>
<protein>
    <submittedName>
        <fullName evidence="1">Uncharacterized protein</fullName>
    </submittedName>
</protein>
<keyword evidence="2" id="KW-1185">Reference proteome</keyword>
<comment type="caution">
    <text evidence="1">The sequence shown here is derived from an EMBL/GenBank/DDBJ whole genome shotgun (WGS) entry which is preliminary data.</text>
</comment>
<gene>
    <name evidence="1" type="ORF">MENTE1834_LOCUS15130</name>
</gene>
<organism evidence="1 2">
    <name type="scientific">Meloidogyne enterolobii</name>
    <name type="common">Root-knot nematode worm</name>
    <name type="synonym">Meloidogyne mayaguensis</name>
    <dbReference type="NCBI Taxonomy" id="390850"/>
    <lineage>
        <taxon>Eukaryota</taxon>
        <taxon>Metazoa</taxon>
        <taxon>Ecdysozoa</taxon>
        <taxon>Nematoda</taxon>
        <taxon>Chromadorea</taxon>
        <taxon>Rhabditida</taxon>
        <taxon>Tylenchina</taxon>
        <taxon>Tylenchomorpha</taxon>
        <taxon>Tylenchoidea</taxon>
        <taxon>Meloidogynidae</taxon>
        <taxon>Meloidogyninae</taxon>
        <taxon>Meloidogyne</taxon>
    </lineage>
</organism>
<evidence type="ECO:0000313" key="1">
    <source>
        <dbReference type="EMBL" id="CAK5057207.1"/>
    </source>
</evidence>
<evidence type="ECO:0000313" key="2">
    <source>
        <dbReference type="Proteomes" id="UP001497535"/>
    </source>
</evidence>
<dbReference type="Proteomes" id="UP001497535">
    <property type="component" value="Unassembled WGS sequence"/>
</dbReference>
<dbReference type="EMBL" id="CAVMJV010000016">
    <property type="protein sequence ID" value="CAK5057207.1"/>
    <property type="molecule type" value="Genomic_DNA"/>
</dbReference>
<accession>A0ACB0YPU7</accession>
<sequence>MIIFKITTNSQMIFITPTTGNLKGKEEIKIQLTKRCSAKKSETITIEWMNKIFGKQNLFASNGIVFTPQIQFSLKTFCPDLANWSIL</sequence>
<name>A0ACB0YPU7_MELEN</name>
<proteinExistence type="predicted"/>